<feature type="region of interest" description="Disordered" evidence="1">
    <location>
        <begin position="24"/>
        <end position="63"/>
    </location>
</feature>
<feature type="region of interest" description="Disordered" evidence="1">
    <location>
        <begin position="436"/>
        <end position="471"/>
    </location>
</feature>
<dbReference type="EMBL" id="JABANN010000994">
    <property type="protein sequence ID" value="KAF4651822.1"/>
    <property type="molecule type" value="Genomic_DNA"/>
</dbReference>
<accession>A0A7J6KY33</accession>
<dbReference type="Gene3D" id="3.40.1440.10">
    <property type="entry name" value="GIY-YIG endonuclease"/>
    <property type="match status" value="1"/>
</dbReference>
<dbReference type="SUPFAM" id="SSF52540">
    <property type="entry name" value="P-loop containing nucleoside triphosphate hydrolases"/>
    <property type="match status" value="1"/>
</dbReference>
<feature type="compositionally biased region" description="Acidic residues" evidence="1">
    <location>
        <begin position="24"/>
        <end position="33"/>
    </location>
</feature>
<feature type="compositionally biased region" description="Acidic residues" evidence="1">
    <location>
        <begin position="461"/>
        <end position="471"/>
    </location>
</feature>
<evidence type="ECO:0000313" key="4">
    <source>
        <dbReference type="Proteomes" id="UP000572268"/>
    </source>
</evidence>
<dbReference type="PROSITE" id="PS50164">
    <property type="entry name" value="GIY_YIG"/>
    <property type="match status" value="1"/>
</dbReference>
<proteinExistence type="predicted"/>
<evidence type="ECO:0000313" key="3">
    <source>
        <dbReference type="EMBL" id="KAF4651822.1"/>
    </source>
</evidence>
<dbReference type="Proteomes" id="UP000572268">
    <property type="component" value="Unassembled WGS sequence"/>
</dbReference>
<reference evidence="3 4" key="1">
    <citation type="submission" date="2020-04" db="EMBL/GenBank/DDBJ databases">
        <title>Perkinsus olseni comparative genomics.</title>
        <authorList>
            <person name="Bogema D.R."/>
        </authorList>
    </citation>
    <scope>NUCLEOTIDE SEQUENCE [LARGE SCALE GENOMIC DNA]</scope>
    <source>
        <strain evidence="3">ATCC PRA-31</strain>
    </source>
</reference>
<evidence type="ECO:0000259" key="2">
    <source>
        <dbReference type="PROSITE" id="PS50164"/>
    </source>
</evidence>
<feature type="domain" description="GIY-YIG" evidence="2">
    <location>
        <begin position="1656"/>
        <end position="1744"/>
    </location>
</feature>
<protein>
    <recommendedName>
        <fullName evidence="2">GIY-YIG domain-containing protein</fullName>
    </recommendedName>
</protein>
<dbReference type="InterPro" id="IPR035901">
    <property type="entry name" value="GIY-YIG_endonuc_sf"/>
</dbReference>
<sequence>MDIEQALTLLESMKQVINAVVDELPPENQEDIERDNVAADRVQRNDEPAAGDRDPNPDNDQRRARNVTWPAAYVHAQPYNSSGVSPRLINPFQGKFVPLLWVTLRLISFIPVIWTAVASAEALQPGNVDEARDLNTAKAYFSTFLPVGNFRSVTQGMVGLRGNPTSAQQFILDRARLVHGLLPTQQADNECHHTCVELARFLKSLPFTCVAYVPSRRVAINTPYVESVLATLPDEQAEHDCKLICICTTAARSTQNRTPTPHTRIRLGDSSWELVALVRADGTSASPWGEPEGGTAAARQWGADCFLRNEGPFNDWFKSSRSPVIQQLPNLLREDAYVNWGCLIYVRTSGGYRSESKLRYLQYTGGQGTLICRAHDLPLTIVPILRNTSERKRCSYQDLQSNVACDRVAKWECPKDGCSTCLCRAHGKQYLDQAQNNPQRLYVNPRSGDRNNVQRNLDPFPDAEDDSDGDLDPLQEIIDLQAEDSDSSSDSQPEDLLVDVGLLSDDGTSSDDDDNDGLNLPATDAADTPVMLDASCSRVQGHILLNKHFGLLSRPGLANYVSSRPASFFQRITARFAGASIPLLYPEGMLFPSIFWKSLPDGSVVGAIPHCLWNTPSACKKAGFADLADHIRTRILDPTLLTSTDPRVIQFYFDSLFNRELSHSDTRVVLSRGWEHLSSDPSTFQTLQTEGRLPFGEADSRTRVNELAAEIAHEQPTYFYTHSCNQSQHFGVKYIFNWVEEHYANSSPEEYNSAVQAALVPILRAWERAGTYLMRYIENSPEQPLGPVKKIWWRWEFQTSRGNLPHIHALVWTGEDSESPIVRSRVKSRVAHCFAEVDSFIQSGLIADQYEAYKLQELAAQVHEHNCEKCGYRCNKKRNSDGKMVCRFPKRPQSFSYSTETIHVEHSKPALEILRGCGLAVVGILPSNRSGLVVTEELRARKHTYPAMTQEHFSPMCDWIFAAAKSSDNLQICSPTFTARYLAKYAAGEEERARVFLKASRTSETVQVDQEALRNVKVTGAAIAASSDKCKERKSTAIEGRTLSLTEAVWWLLNFPYVHLCSKYIHINTGFKQDRSGVLKRDRRHVQPGAHGNAVPAVLARRGLALPAVRQFSQYQELTIQDCISSTITPDKISIFGLRPPELLFVDTLVDYFECLVRQSVPNRYRRVGGAVQSASEALLRPDLRESPWIDGLDSQIRILPNKISRVRDLAEAFVNDIARIFSIPVATNLSTRTLAERALTRLARDPVKMHWLKSIQVFIHEEIGTEGAELLDVQNKILQFIHNSSLPFGGVLIMGSGDPNQLPPIDQTLLWTTPSIITTMRLFALEHFVRSSTDQQLQEVLTLFQKLDPTDQDIERIQDLVRTRCTFLQSWDQAPVDALQIFGRRQAEQEAIKRQLDRVHANNAVNKVVVEAVDQYTLDGGHTWIPLGQERIRNKMDRKLQAPRSLTLFVGAVMRFTCNDNPSRRSFHQSQLCVVRELPVDGGSLSLMVAPPGRRTVPDDEQAFEREGWTELRVSKIFTIPERLEGTMLVKREQYPLRHYIASTIHKIMGDTLGMVATQISIHESPYKLWLKSQLYVIISRVRDMSNIFFVGSRAETMEAIAVLLRQSTQWDAYVRHVVNILTTAGQEENAPLPQVVNFHHRPFRPRDIPVPHDIAGYIYLIVSIKEPQVSYIGQTRRLARRLENHNKGHKGAAFTRLPHLRPWGVLAYVVGFDHTTDKAYNRRCREQVEHAWDYTSRRFHRSPTPQQVLDSWETTYNNQLRHQYPNLVLVQCGDI</sequence>
<feature type="region of interest" description="Disordered" evidence="1">
    <location>
        <begin position="502"/>
        <end position="524"/>
    </location>
</feature>
<dbReference type="InterPro" id="IPR027417">
    <property type="entry name" value="P-loop_NTPase"/>
</dbReference>
<name>A0A7J6KY33_PEROL</name>
<evidence type="ECO:0000256" key="1">
    <source>
        <dbReference type="SAM" id="MobiDB-lite"/>
    </source>
</evidence>
<feature type="compositionally biased region" description="Basic and acidic residues" evidence="1">
    <location>
        <begin position="34"/>
        <end position="63"/>
    </location>
</feature>
<dbReference type="InterPro" id="IPR000305">
    <property type="entry name" value="GIY-YIG_endonuc"/>
</dbReference>
<organism evidence="3 4">
    <name type="scientific">Perkinsus olseni</name>
    <name type="common">Perkinsus atlanticus</name>
    <dbReference type="NCBI Taxonomy" id="32597"/>
    <lineage>
        <taxon>Eukaryota</taxon>
        <taxon>Sar</taxon>
        <taxon>Alveolata</taxon>
        <taxon>Perkinsozoa</taxon>
        <taxon>Perkinsea</taxon>
        <taxon>Perkinsida</taxon>
        <taxon>Perkinsidae</taxon>
        <taxon>Perkinsus</taxon>
    </lineage>
</organism>
<comment type="caution">
    <text evidence="3">The sequence shown here is derived from an EMBL/GenBank/DDBJ whole genome shotgun (WGS) entry which is preliminary data.</text>
</comment>
<gene>
    <name evidence="3" type="ORF">FOL46_010046</name>
</gene>
<dbReference type="Pfam" id="PF01541">
    <property type="entry name" value="GIY-YIG"/>
    <property type="match status" value="1"/>
</dbReference>